<comment type="caution">
    <text evidence="1">The sequence shown here is derived from an EMBL/GenBank/DDBJ whole genome shotgun (WGS) entry which is preliminary data.</text>
</comment>
<evidence type="ECO:0008006" key="3">
    <source>
        <dbReference type="Google" id="ProtNLM"/>
    </source>
</evidence>
<name>A0AAW3FC93_9BACT</name>
<dbReference type="AlphaFoldDB" id="A0AAW3FC93"/>
<dbReference type="Proteomes" id="UP000029533">
    <property type="component" value="Unassembled WGS sequence"/>
</dbReference>
<sequence>MKARKIKRLRGKIAKNGYFLSRYKDLAEQVERWKRFYDFKCNRFFVGSELEEYNTQIYEANAPRVKRKAAWYKKRLDLMKSDLYRRAPIV</sequence>
<proteinExistence type="predicted"/>
<dbReference type="RefSeq" id="WP_036871000.1">
    <property type="nucleotide sequence ID" value="NZ_JRNJ01000104.1"/>
</dbReference>
<evidence type="ECO:0000313" key="1">
    <source>
        <dbReference type="EMBL" id="KGF24835.1"/>
    </source>
</evidence>
<dbReference type="EMBL" id="JRNJ01000104">
    <property type="protein sequence ID" value="KGF24835.1"/>
    <property type="molecule type" value="Genomic_DNA"/>
</dbReference>
<protein>
    <recommendedName>
        <fullName evidence="3">Transposase</fullName>
    </recommendedName>
</protein>
<evidence type="ECO:0000313" key="2">
    <source>
        <dbReference type="Proteomes" id="UP000029533"/>
    </source>
</evidence>
<organism evidence="1 2">
    <name type="scientific">Prevotella histicola JCM 15637 = DNF00424</name>
    <dbReference type="NCBI Taxonomy" id="1236504"/>
    <lineage>
        <taxon>Bacteria</taxon>
        <taxon>Pseudomonadati</taxon>
        <taxon>Bacteroidota</taxon>
        <taxon>Bacteroidia</taxon>
        <taxon>Bacteroidales</taxon>
        <taxon>Prevotellaceae</taxon>
        <taxon>Prevotella</taxon>
    </lineage>
</organism>
<accession>A0AAW3FC93</accession>
<reference evidence="1 2" key="1">
    <citation type="submission" date="2014-07" db="EMBL/GenBank/DDBJ databases">
        <authorList>
            <person name="McCorrison J."/>
            <person name="Sanka R."/>
            <person name="Torralba M."/>
            <person name="Gillis M."/>
            <person name="Haft D.H."/>
            <person name="Methe B."/>
            <person name="Sutton G."/>
            <person name="Nelson K.E."/>
        </authorList>
    </citation>
    <scope>NUCLEOTIDE SEQUENCE [LARGE SCALE GENOMIC DNA]</scope>
    <source>
        <strain evidence="1 2">DNF00424</strain>
    </source>
</reference>
<gene>
    <name evidence="1" type="ORF">HMPREF2132_11085</name>
</gene>